<dbReference type="OrthoDB" id="420564at2759"/>
<evidence type="ECO:0000313" key="3">
    <source>
        <dbReference type="Proteomes" id="UP001140560"/>
    </source>
</evidence>
<feature type="region of interest" description="Disordered" evidence="1">
    <location>
        <begin position="1"/>
        <end position="36"/>
    </location>
</feature>
<sequence>MEIPPAEPETPRTTPPVEEEQVEQLREEPRRQHFKDPSWMTRNIRKDNRIALLLHGDVKASSAPVTTTDGYAFLASYSWKQSTAPTIYVPGTPPKWSPPPLPTQLEKDQEGHWVDQHGHRTPRFQFEPIFQALTIMNPNVAFDNVDIVVNRNSLLKLYSFASFKRHPQFYLDLDMIGKTLFISRRESRAKTHIQDGYGGTFENKFTSKDPELADAEGHHRIIQYRLGRLNIVVRIEADAYFSDEHAENSNTNTPNEVFLNFLREMQPASAAIAHTRHIQTNVIPKGTLMPHHRTAELKSNNDKRGATTQAWFGRTRNLIFGGNKKGLITSTSTKQLQDKDFADWAEKNQLHLRRLAWLLEEMRTAVKEKTKGAAVLVATEKGAPLQIFEAFQSFGALPKPVIKRFWSEDVAEG</sequence>
<protein>
    <recommendedName>
        <fullName evidence="4">Geranylgeranyl pyrophosphate synthetase</fullName>
    </recommendedName>
</protein>
<gene>
    <name evidence="2" type="ORF">N0V83_010990</name>
</gene>
<accession>A0A9W8XXL0</accession>
<dbReference type="AlphaFoldDB" id="A0A9W8XXL0"/>
<organism evidence="2 3">
    <name type="scientific">Neocucurbitaria cava</name>
    <dbReference type="NCBI Taxonomy" id="798079"/>
    <lineage>
        <taxon>Eukaryota</taxon>
        <taxon>Fungi</taxon>
        <taxon>Dikarya</taxon>
        <taxon>Ascomycota</taxon>
        <taxon>Pezizomycotina</taxon>
        <taxon>Dothideomycetes</taxon>
        <taxon>Pleosporomycetidae</taxon>
        <taxon>Pleosporales</taxon>
        <taxon>Pleosporineae</taxon>
        <taxon>Cucurbitariaceae</taxon>
        <taxon>Neocucurbitaria</taxon>
    </lineage>
</organism>
<feature type="compositionally biased region" description="Basic and acidic residues" evidence="1">
    <location>
        <begin position="23"/>
        <end position="36"/>
    </location>
</feature>
<keyword evidence="3" id="KW-1185">Reference proteome</keyword>
<dbReference type="PANTHER" id="PTHR35179:SF1">
    <property type="entry name" value="INTEGRAL MEMBRANE PROTEIN"/>
    <property type="match status" value="1"/>
</dbReference>
<dbReference type="PANTHER" id="PTHR35179">
    <property type="entry name" value="PROTEIN CBG02620"/>
    <property type="match status" value="1"/>
</dbReference>
<reference evidence="2" key="1">
    <citation type="submission" date="2022-10" db="EMBL/GenBank/DDBJ databases">
        <title>Tapping the CABI collections for fungal endophytes: first genome assemblies for Collariella, Neodidymelliopsis, Ascochyta clinopodiicola, Didymella pomorum, Didymosphaeria variabile, Neocosmospora piperis and Neocucurbitaria cava.</title>
        <authorList>
            <person name="Hill R."/>
        </authorList>
    </citation>
    <scope>NUCLEOTIDE SEQUENCE</scope>
    <source>
        <strain evidence="2">IMI 356814</strain>
    </source>
</reference>
<comment type="caution">
    <text evidence="2">The sequence shown here is derived from an EMBL/GenBank/DDBJ whole genome shotgun (WGS) entry which is preliminary data.</text>
</comment>
<dbReference type="Proteomes" id="UP001140560">
    <property type="component" value="Unassembled WGS sequence"/>
</dbReference>
<dbReference type="EMBL" id="JAPEUY010000022">
    <property type="protein sequence ID" value="KAJ4362048.1"/>
    <property type="molecule type" value="Genomic_DNA"/>
</dbReference>
<name>A0A9W8XXL0_9PLEO</name>
<evidence type="ECO:0000313" key="2">
    <source>
        <dbReference type="EMBL" id="KAJ4362048.1"/>
    </source>
</evidence>
<proteinExistence type="predicted"/>
<evidence type="ECO:0000256" key="1">
    <source>
        <dbReference type="SAM" id="MobiDB-lite"/>
    </source>
</evidence>
<evidence type="ECO:0008006" key="4">
    <source>
        <dbReference type="Google" id="ProtNLM"/>
    </source>
</evidence>